<reference evidence="2" key="1">
    <citation type="journal article" date="2019" name="Int. J. Syst. Evol. Microbiol.">
        <title>The Global Catalogue of Microorganisms (GCM) 10K type strain sequencing project: providing services to taxonomists for standard genome sequencing and annotation.</title>
        <authorList>
            <consortium name="The Broad Institute Genomics Platform"/>
            <consortium name="The Broad Institute Genome Sequencing Center for Infectious Disease"/>
            <person name="Wu L."/>
            <person name="Ma J."/>
        </authorList>
    </citation>
    <scope>NUCLEOTIDE SEQUENCE [LARGE SCALE GENOMIC DNA]</scope>
    <source>
        <strain evidence="2">JCM 9088</strain>
    </source>
</reference>
<keyword evidence="2" id="KW-1185">Reference proteome</keyword>
<organism evidence="1 2">
    <name type="scientific">Streptomyces enissocaesilis</name>
    <dbReference type="NCBI Taxonomy" id="332589"/>
    <lineage>
        <taxon>Bacteria</taxon>
        <taxon>Bacillati</taxon>
        <taxon>Actinomycetota</taxon>
        <taxon>Actinomycetes</taxon>
        <taxon>Kitasatosporales</taxon>
        <taxon>Streptomycetaceae</taxon>
        <taxon>Streptomyces</taxon>
        <taxon>Streptomyces rochei group</taxon>
    </lineage>
</organism>
<sequence length="171" mass="18357">MACVNQETIDHVGHFTARMPHQGEPYEPSPVPAITVREHRCSEEACKECEARDALATGRDVYADIEMSLKRVRDLLEVAALMGPADHDVRISYLSSPMTPGSGCGSGALVDAAYRSVNAAQMLLWAARGQDFRYLVRANSFLSAAAYGAARVTDRQIVFAGIAEGPEAAGS</sequence>
<evidence type="ECO:0000313" key="2">
    <source>
        <dbReference type="Proteomes" id="UP001500403"/>
    </source>
</evidence>
<name>A0ABP6K100_9ACTN</name>
<dbReference type="EMBL" id="BAAAUD010000045">
    <property type="protein sequence ID" value="GAA2955062.1"/>
    <property type="molecule type" value="Genomic_DNA"/>
</dbReference>
<comment type="caution">
    <text evidence="1">The sequence shown here is derived from an EMBL/GenBank/DDBJ whole genome shotgun (WGS) entry which is preliminary data.</text>
</comment>
<dbReference type="Proteomes" id="UP001500403">
    <property type="component" value="Unassembled WGS sequence"/>
</dbReference>
<evidence type="ECO:0000313" key="1">
    <source>
        <dbReference type="EMBL" id="GAA2955062.1"/>
    </source>
</evidence>
<protein>
    <submittedName>
        <fullName evidence="1">Uncharacterized protein</fullName>
    </submittedName>
</protein>
<gene>
    <name evidence="1" type="ORF">GCM10010446_45120</name>
</gene>
<accession>A0ABP6K100</accession>
<proteinExistence type="predicted"/>